<evidence type="ECO:0000256" key="1">
    <source>
        <dbReference type="SAM" id="MobiDB-lite"/>
    </source>
</evidence>
<dbReference type="Proteomes" id="UP000539111">
    <property type="component" value="Unassembled WGS sequence"/>
</dbReference>
<dbReference type="Pfam" id="PF01593">
    <property type="entry name" value="Amino_oxidase"/>
    <property type="match status" value="1"/>
</dbReference>
<keyword evidence="3" id="KW-0560">Oxidoreductase</keyword>
<dbReference type="InterPro" id="IPR036188">
    <property type="entry name" value="FAD/NAD-bd_sf"/>
</dbReference>
<gene>
    <name evidence="3" type="ORF">BJY26_000336</name>
</gene>
<keyword evidence="4" id="KW-1185">Reference proteome</keyword>
<protein>
    <submittedName>
        <fullName evidence="3">Tryptophan 2-monooxygenase</fullName>
        <ecNumber evidence="3">1.13.12.3</ecNumber>
    </submittedName>
</protein>
<dbReference type="InterPro" id="IPR002937">
    <property type="entry name" value="Amino_oxidase"/>
</dbReference>
<sequence length="562" mass="62642">MTVSSETQPKDPDEKPVTMLVPDFPFGYDEYLKSPSGLGSIPAEHHGQEVAVIGAGMSGIVASYELMKMGLKPVIYESAEIGGRMRTGKFEGADGVVADLGAMRFPVSGRSFYHYVDEVGLSTEAFPNPLAPDTPSTVIDLVGRTHYAETLDDLPDFFSEVARSWADALEEGADFTKLQDAIRDRDTATVKRIWNSLVPHLDEVSFYGFLAASKAFGEKPYEYREAFGQVGFGTGGWDTDFPNSILEILRVCSTECDDHQRRILGGAQQLPVRLWKKAPEDIVHWPAGTSLETLMGGSPMPGAAKLERIGPDEIAITDKWGSRRTYPAVLVTCQPWLLSARMETDERLFPQRTWMAMDRSHFMLSSKTFVMVDRPFWRDVDPKTGRRTMSMTLTDRMTRATYLMDDGPDRPAVICLSYTWMDDALKFLTVPKDQRVRMMLQSLGHIYPDVDIASHIVGEPITVSWESDPNFMGAFNGNLPGHYRYQERLFSHFMQRDLNDDERGIYLAGDGISWTAAWAEGAVTTGLNAVWGIMKQFGGSAPADNPGPGDKFDELKPLRLPE</sequence>
<dbReference type="EC" id="1.13.12.3" evidence="3"/>
<dbReference type="GO" id="GO:0001716">
    <property type="term" value="F:L-amino-acid oxidase activity"/>
    <property type="evidence" value="ECO:0007669"/>
    <property type="project" value="TreeGrafter"/>
</dbReference>
<dbReference type="SUPFAM" id="SSF54373">
    <property type="entry name" value="FAD-linked reductases, C-terminal domain"/>
    <property type="match status" value="1"/>
</dbReference>
<dbReference type="SUPFAM" id="SSF51905">
    <property type="entry name" value="FAD/NAD(P)-binding domain"/>
    <property type="match status" value="1"/>
</dbReference>
<organism evidence="3 4">
    <name type="scientific">Spelaeicoccus albus</name>
    <dbReference type="NCBI Taxonomy" id="1280376"/>
    <lineage>
        <taxon>Bacteria</taxon>
        <taxon>Bacillati</taxon>
        <taxon>Actinomycetota</taxon>
        <taxon>Actinomycetes</taxon>
        <taxon>Micrococcales</taxon>
        <taxon>Brevibacteriaceae</taxon>
        <taxon>Spelaeicoccus</taxon>
    </lineage>
</organism>
<reference evidence="3 4" key="1">
    <citation type="submission" date="2020-07" db="EMBL/GenBank/DDBJ databases">
        <title>Sequencing the genomes of 1000 actinobacteria strains.</title>
        <authorList>
            <person name="Klenk H.-P."/>
        </authorList>
    </citation>
    <scope>NUCLEOTIDE SEQUENCE [LARGE SCALE GENOMIC DNA]</scope>
    <source>
        <strain evidence="3 4">DSM 26341</strain>
    </source>
</reference>
<feature type="domain" description="Amine oxidase" evidence="2">
    <location>
        <begin position="57"/>
        <end position="533"/>
    </location>
</feature>
<dbReference type="Gene3D" id="3.90.660.10">
    <property type="match status" value="1"/>
</dbReference>
<comment type="caution">
    <text evidence="3">The sequence shown here is derived from an EMBL/GenBank/DDBJ whole genome shotgun (WGS) entry which is preliminary data.</text>
</comment>
<proteinExistence type="predicted"/>
<dbReference type="Gene3D" id="1.10.405.40">
    <property type="match status" value="1"/>
</dbReference>
<dbReference type="RefSeq" id="WP_179425132.1">
    <property type="nucleotide sequence ID" value="NZ_JACBZP010000001.1"/>
</dbReference>
<dbReference type="GO" id="GO:0050361">
    <property type="term" value="F:tryptophan 2-monooxygenase activity"/>
    <property type="evidence" value="ECO:0007669"/>
    <property type="project" value="UniProtKB-EC"/>
</dbReference>
<dbReference type="PANTHER" id="PTHR10742:SF342">
    <property type="entry name" value="AMINE OXIDASE"/>
    <property type="match status" value="1"/>
</dbReference>
<dbReference type="InterPro" id="IPR050281">
    <property type="entry name" value="Flavin_monoamine_oxidase"/>
</dbReference>
<evidence type="ECO:0000313" key="4">
    <source>
        <dbReference type="Proteomes" id="UP000539111"/>
    </source>
</evidence>
<feature type="compositionally biased region" description="Basic and acidic residues" evidence="1">
    <location>
        <begin position="550"/>
        <end position="562"/>
    </location>
</feature>
<dbReference type="GO" id="GO:0009063">
    <property type="term" value="P:amino acid catabolic process"/>
    <property type="evidence" value="ECO:0007669"/>
    <property type="project" value="TreeGrafter"/>
</dbReference>
<evidence type="ECO:0000313" key="3">
    <source>
        <dbReference type="EMBL" id="NYI66030.1"/>
    </source>
</evidence>
<dbReference type="Gene3D" id="3.50.50.60">
    <property type="entry name" value="FAD/NAD(P)-binding domain"/>
    <property type="match status" value="1"/>
</dbReference>
<evidence type="ECO:0000259" key="2">
    <source>
        <dbReference type="Pfam" id="PF01593"/>
    </source>
</evidence>
<keyword evidence="3" id="KW-0503">Monooxygenase</keyword>
<name>A0A7Z0A9H6_9MICO</name>
<feature type="region of interest" description="Disordered" evidence="1">
    <location>
        <begin position="540"/>
        <end position="562"/>
    </location>
</feature>
<dbReference type="EMBL" id="JACBZP010000001">
    <property type="protein sequence ID" value="NYI66030.1"/>
    <property type="molecule type" value="Genomic_DNA"/>
</dbReference>
<dbReference type="PANTHER" id="PTHR10742">
    <property type="entry name" value="FLAVIN MONOAMINE OXIDASE"/>
    <property type="match status" value="1"/>
</dbReference>
<accession>A0A7Z0A9H6</accession>
<dbReference type="AlphaFoldDB" id="A0A7Z0A9H6"/>